<feature type="compositionally biased region" description="Acidic residues" evidence="4">
    <location>
        <begin position="776"/>
        <end position="785"/>
    </location>
</feature>
<feature type="compositionally biased region" description="Polar residues" evidence="4">
    <location>
        <begin position="712"/>
        <end position="721"/>
    </location>
</feature>
<feature type="compositionally biased region" description="Basic and acidic residues" evidence="4">
    <location>
        <begin position="55"/>
        <end position="67"/>
    </location>
</feature>
<dbReference type="AlphaFoldDB" id="A0A9N9G7G7"/>
<dbReference type="InterPro" id="IPR000330">
    <property type="entry name" value="SNF2_N"/>
</dbReference>
<sequence>MSDDDAVQNIVDDGNVADYKSRMAEWAAKRRALRLNLREEATAESSPQPAEDPLEESHTPHPIKADFDLGRGMKIPGDVYSRLFDHQKEGVCWLWNLHKRNHGGVLADEMGLGKTIQVIAFLSGLLYSRQLGNKPVLLICPATIMNQWVKEFHEWWAPFRISVFHACGMAFKHQKMTPREVRKFLRNNNGCGCVIITSYDMAKKYQGDLIPFEWEYVVLDEGQKIRNPDTDITLAVKKVKSRHRILLSGTPVQNDYKELWAIMDFIAPGKFGTLPVFEEEFAKRIKTAGYVNASQLSVRIGYHCAKRLAERIKPYMLRRTKEDVKSEFMPKSDEVLFCRLSEEQRLLYSQYLRKDVEMKRLLKIRRLPNERSGAHLHITRLTQICNHPDIYLSNLDRCLTENHGYVYGEAKRSGKMIVVKALLAEWERKENKVLLFCRSARMLDILETFVSREGYNYRRLDGSTSMHIRDKRINDFNNNENVFVFLLTTQVGGVGLNLTGADRVIIYDPDWNPSTDDQATQRALRYGQTKPVSIYRLMTVGTIEEKIYHRQVFKRALARKVTRKPDLDDIQFEADELHDLFSLGGEDEELTDTRYMFEDAEIRKVRLPKSKKANSNSVSKQLKNGSSVLDQDELVAVFDYSTNQIIYVRRSTQQEEDLHPPETSDKKEQDIGELLKKLPKIKKKIRLDDPVSGDADLPNGSSSFNNSDGSSTMANGSSSLPNRRKRRRFELFKATEKKKTPTVNNVEGVARIEFRNNSDDKDNKGRDVRRRRADSSSEEEKEEGNDDSHIIQVLYETAGLHSAFNHERVVRAKGKKSRMSMADIDSVAESVANDADHHLDENADFLARYGPGTLTFTGRNGEAGIPKKSSSSRNTAWSLYKKGWNK</sequence>
<dbReference type="GO" id="GO:0005634">
    <property type="term" value="C:nucleus"/>
    <property type="evidence" value="ECO:0007669"/>
    <property type="project" value="TreeGrafter"/>
</dbReference>
<dbReference type="Gene3D" id="3.40.50.10810">
    <property type="entry name" value="Tandem AAA-ATPase domain"/>
    <property type="match status" value="1"/>
</dbReference>
<accession>A0A9N9G7G7</accession>
<dbReference type="EMBL" id="CAJVPI010000985">
    <property type="protein sequence ID" value="CAG8586785.1"/>
    <property type="molecule type" value="Genomic_DNA"/>
</dbReference>
<dbReference type="InterPro" id="IPR001650">
    <property type="entry name" value="Helicase_C-like"/>
</dbReference>
<dbReference type="InterPro" id="IPR038718">
    <property type="entry name" value="SNF2-like_sf"/>
</dbReference>
<keyword evidence="1" id="KW-0547">Nucleotide-binding</keyword>
<evidence type="ECO:0000256" key="1">
    <source>
        <dbReference type="ARBA" id="ARBA00022741"/>
    </source>
</evidence>
<feature type="region of interest" description="Disordered" evidence="4">
    <location>
        <begin position="38"/>
        <end position="67"/>
    </location>
</feature>
<dbReference type="Pfam" id="PF00271">
    <property type="entry name" value="Helicase_C"/>
    <property type="match status" value="1"/>
</dbReference>
<feature type="compositionally biased region" description="Basic and acidic residues" evidence="4">
    <location>
        <begin position="754"/>
        <end position="766"/>
    </location>
</feature>
<evidence type="ECO:0000256" key="2">
    <source>
        <dbReference type="ARBA" id="ARBA00022801"/>
    </source>
</evidence>
<evidence type="ECO:0000256" key="4">
    <source>
        <dbReference type="SAM" id="MobiDB-lite"/>
    </source>
</evidence>
<evidence type="ECO:0000259" key="6">
    <source>
        <dbReference type="PROSITE" id="PS51194"/>
    </source>
</evidence>
<dbReference type="SMART" id="SM00487">
    <property type="entry name" value="DEXDc"/>
    <property type="match status" value="1"/>
</dbReference>
<dbReference type="PROSITE" id="PS51194">
    <property type="entry name" value="HELICASE_CTER"/>
    <property type="match status" value="1"/>
</dbReference>
<dbReference type="GO" id="GO:0005524">
    <property type="term" value="F:ATP binding"/>
    <property type="evidence" value="ECO:0007669"/>
    <property type="project" value="InterPro"/>
</dbReference>
<name>A0A9N9G7G7_9GLOM</name>
<reference evidence="7" key="1">
    <citation type="submission" date="2021-06" db="EMBL/GenBank/DDBJ databases">
        <authorList>
            <person name="Kallberg Y."/>
            <person name="Tangrot J."/>
            <person name="Rosling A."/>
        </authorList>
    </citation>
    <scope>NUCLEOTIDE SEQUENCE</scope>
    <source>
        <strain evidence="7">BR232B</strain>
    </source>
</reference>
<dbReference type="InterPro" id="IPR050496">
    <property type="entry name" value="SNF2_RAD54_helicase_repair"/>
</dbReference>
<dbReference type="SMART" id="SM00490">
    <property type="entry name" value="HELICc"/>
    <property type="match status" value="1"/>
</dbReference>
<dbReference type="Pfam" id="PF00176">
    <property type="entry name" value="SNF2-rel_dom"/>
    <property type="match status" value="1"/>
</dbReference>
<dbReference type="InterPro" id="IPR027417">
    <property type="entry name" value="P-loop_NTPase"/>
</dbReference>
<evidence type="ECO:0000313" key="8">
    <source>
        <dbReference type="Proteomes" id="UP000789739"/>
    </source>
</evidence>
<feature type="region of interest" description="Disordered" evidence="4">
    <location>
        <begin position="689"/>
        <end position="725"/>
    </location>
</feature>
<dbReference type="PANTHER" id="PTHR45629">
    <property type="entry name" value="SNF2/RAD54 FAMILY MEMBER"/>
    <property type="match status" value="1"/>
</dbReference>
<dbReference type="OrthoDB" id="413460at2759"/>
<dbReference type="SUPFAM" id="SSF52540">
    <property type="entry name" value="P-loop containing nucleoside triphosphate hydrolases"/>
    <property type="match status" value="2"/>
</dbReference>
<dbReference type="CDD" id="cd18793">
    <property type="entry name" value="SF2_C_SNF"/>
    <property type="match status" value="1"/>
</dbReference>
<evidence type="ECO:0000259" key="5">
    <source>
        <dbReference type="PROSITE" id="PS51192"/>
    </source>
</evidence>
<evidence type="ECO:0000313" key="7">
    <source>
        <dbReference type="EMBL" id="CAG8586785.1"/>
    </source>
</evidence>
<protein>
    <submittedName>
        <fullName evidence="7">10287_t:CDS:1</fullName>
    </submittedName>
</protein>
<keyword evidence="2" id="KW-0378">Hydrolase</keyword>
<dbReference type="PANTHER" id="PTHR45629:SF7">
    <property type="entry name" value="DNA EXCISION REPAIR PROTEIN ERCC-6-RELATED"/>
    <property type="match status" value="1"/>
</dbReference>
<feature type="domain" description="Helicase ATP-binding" evidence="5">
    <location>
        <begin position="95"/>
        <end position="269"/>
    </location>
</feature>
<evidence type="ECO:0000256" key="3">
    <source>
        <dbReference type="ARBA" id="ARBA00022840"/>
    </source>
</evidence>
<dbReference type="GO" id="GO:0016787">
    <property type="term" value="F:hydrolase activity"/>
    <property type="evidence" value="ECO:0007669"/>
    <property type="project" value="UniProtKB-KW"/>
</dbReference>
<organism evidence="7 8">
    <name type="scientific">Paraglomus brasilianum</name>
    <dbReference type="NCBI Taxonomy" id="144538"/>
    <lineage>
        <taxon>Eukaryota</taxon>
        <taxon>Fungi</taxon>
        <taxon>Fungi incertae sedis</taxon>
        <taxon>Mucoromycota</taxon>
        <taxon>Glomeromycotina</taxon>
        <taxon>Glomeromycetes</taxon>
        <taxon>Paraglomerales</taxon>
        <taxon>Paraglomeraceae</taxon>
        <taxon>Paraglomus</taxon>
    </lineage>
</organism>
<dbReference type="PROSITE" id="PS51192">
    <property type="entry name" value="HELICASE_ATP_BIND_1"/>
    <property type="match status" value="1"/>
</dbReference>
<feature type="compositionally biased region" description="Low complexity" evidence="4">
    <location>
        <begin position="699"/>
        <end position="711"/>
    </location>
</feature>
<dbReference type="GO" id="GO:0006283">
    <property type="term" value="P:transcription-coupled nucleotide-excision repair"/>
    <property type="evidence" value="ECO:0007669"/>
    <property type="project" value="TreeGrafter"/>
</dbReference>
<gene>
    <name evidence="7" type="ORF">PBRASI_LOCUS6912</name>
</gene>
<dbReference type="InterPro" id="IPR014001">
    <property type="entry name" value="Helicase_ATP-bd"/>
</dbReference>
<feature type="region of interest" description="Disordered" evidence="4">
    <location>
        <begin position="754"/>
        <end position="789"/>
    </location>
</feature>
<proteinExistence type="predicted"/>
<dbReference type="Proteomes" id="UP000789739">
    <property type="component" value="Unassembled WGS sequence"/>
</dbReference>
<keyword evidence="8" id="KW-1185">Reference proteome</keyword>
<comment type="caution">
    <text evidence="7">The sequence shown here is derived from an EMBL/GenBank/DDBJ whole genome shotgun (WGS) entry which is preliminary data.</text>
</comment>
<dbReference type="InterPro" id="IPR049730">
    <property type="entry name" value="SNF2/RAD54-like_C"/>
</dbReference>
<dbReference type="GO" id="GO:0008094">
    <property type="term" value="F:ATP-dependent activity, acting on DNA"/>
    <property type="evidence" value="ECO:0007669"/>
    <property type="project" value="TreeGrafter"/>
</dbReference>
<dbReference type="Gene3D" id="3.40.50.300">
    <property type="entry name" value="P-loop containing nucleotide triphosphate hydrolases"/>
    <property type="match status" value="1"/>
</dbReference>
<feature type="domain" description="Helicase C-terminal" evidence="6">
    <location>
        <begin position="418"/>
        <end position="578"/>
    </location>
</feature>
<keyword evidence="3" id="KW-0067">ATP-binding</keyword>